<dbReference type="Proteomes" id="UP000037035">
    <property type="component" value="Unassembled WGS sequence"/>
</dbReference>
<evidence type="ECO:0000313" key="3">
    <source>
        <dbReference type="Proteomes" id="UP000037035"/>
    </source>
</evidence>
<dbReference type="VEuPathDB" id="FungiDB:VP01_9153g1"/>
<feature type="compositionally biased region" description="Low complexity" evidence="1">
    <location>
        <begin position="122"/>
        <end position="131"/>
    </location>
</feature>
<dbReference type="OrthoDB" id="3243429at2759"/>
<organism evidence="2 3">
    <name type="scientific">Puccinia sorghi</name>
    <dbReference type="NCBI Taxonomy" id="27349"/>
    <lineage>
        <taxon>Eukaryota</taxon>
        <taxon>Fungi</taxon>
        <taxon>Dikarya</taxon>
        <taxon>Basidiomycota</taxon>
        <taxon>Pucciniomycotina</taxon>
        <taxon>Pucciniomycetes</taxon>
        <taxon>Pucciniales</taxon>
        <taxon>Pucciniaceae</taxon>
        <taxon>Puccinia</taxon>
    </lineage>
</organism>
<evidence type="ECO:0000313" key="2">
    <source>
        <dbReference type="EMBL" id="KNZ44457.1"/>
    </source>
</evidence>
<keyword evidence="3" id="KW-1185">Reference proteome</keyword>
<reference evidence="2 3" key="1">
    <citation type="submission" date="2015-08" db="EMBL/GenBank/DDBJ databases">
        <title>Next Generation Sequencing and Analysis of the Genome of Puccinia sorghi L Schw, the Causal Agent of Maize Common Rust.</title>
        <authorList>
            <person name="Rochi L."/>
            <person name="Burguener G."/>
            <person name="Darino M."/>
            <person name="Turjanski A."/>
            <person name="Kreff E."/>
            <person name="Dieguez M.J."/>
            <person name="Sacco F."/>
        </authorList>
    </citation>
    <scope>NUCLEOTIDE SEQUENCE [LARGE SCALE GENOMIC DNA]</scope>
    <source>
        <strain evidence="2 3">RO10H11247</strain>
    </source>
</reference>
<feature type="region of interest" description="Disordered" evidence="1">
    <location>
        <begin position="111"/>
        <end position="139"/>
    </location>
</feature>
<dbReference type="AlphaFoldDB" id="A0A0L6U838"/>
<gene>
    <name evidence="2" type="ORF">VP01_9153g1</name>
</gene>
<feature type="non-terminal residue" evidence="2">
    <location>
        <position position="1"/>
    </location>
</feature>
<proteinExistence type="predicted"/>
<sequence length="153" mass="17107">LPPPIYNLHTIWVDMIAWDGLLVGYSKNFSCCRIVRIDPLSLVETRHAYFNDSFLPLRAFHPSPDLFPHSLLPTFSSSLVIPFDDDENLIPVHMVPHSPLPTEDTFFLDAMDDSSSAGDNTSESSLSLGLPPSRPTQHLVLQVGPHPCDHQQH</sequence>
<comment type="caution">
    <text evidence="2">The sequence shown here is derived from an EMBL/GenBank/DDBJ whole genome shotgun (WGS) entry which is preliminary data.</text>
</comment>
<dbReference type="EMBL" id="LAVV01014775">
    <property type="protein sequence ID" value="KNZ44457.1"/>
    <property type="molecule type" value="Genomic_DNA"/>
</dbReference>
<name>A0A0L6U838_9BASI</name>
<accession>A0A0L6U838</accession>
<protein>
    <submittedName>
        <fullName evidence="2">Uncharacterized protein</fullName>
    </submittedName>
</protein>
<evidence type="ECO:0000256" key="1">
    <source>
        <dbReference type="SAM" id="MobiDB-lite"/>
    </source>
</evidence>